<keyword evidence="8" id="KW-1185">Reference proteome</keyword>
<evidence type="ECO:0000256" key="4">
    <source>
        <dbReference type="ARBA" id="ARBA00022840"/>
    </source>
</evidence>
<evidence type="ECO:0000256" key="3">
    <source>
        <dbReference type="ARBA" id="ARBA00022741"/>
    </source>
</evidence>
<dbReference type="GO" id="GO:0005829">
    <property type="term" value="C:cytosol"/>
    <property type="evidence" value="ECO:0007669"/>
    <property type="project" value="TreeGrafter"/>
</dbReference>
<evidence type="ECO:0000313" key="7">
    <source>
        <dbReference type="EMBL" id="BAH83025.1"/>
    </source>
</evidence>
<keyword evidence="4" id="KW-0067">ATP-binding</keyword>
<dbReference type="InterPro" id="IPR004364">
    <property type="entry name" value="Aa-tRNA-synt_II"/>
</dbReference>
<keyword evidence="3" id="KW-0547">Nucleotide-binding</keyword>
<dbReference type="OrthoDB" id="9802326at2"/>
<dbReference type="EMBL" id="AP010872">
    <property type="protein sequence ID" value="BAH83025.1"/>
    <property type="molecule type" value="Genomic_DNA"/>
</dbReference>
<dbReference type="AlphaFoldDB" id="C5WCG9"/>
<dbReference type="GO" id="GO:0006430">
    <property type="term" value="P:lysyl-tRNA aminoacylation"/>
    <property type="evidence" value="ECO:0007669"/>
    <property type="project" value="InterPro"/>
</dbReference>
<gene>
    <name evidence="7" type="primary">poxA</name>
    <name evidence="7" type="ORF">ICMP_164</name>
</gene>
<dbReference type="PANTHER" id="PTHR42918:SF6">
    <property type="entry name" value="ELONGATION FACTOR P--(R)-BETA-LYSINE LIGASE"/>
    <property type="match status" value="1"/>
</dbReference>
<dbReference type="STRING" id="476281.ICMP_164"/>
<dbReference type="InterPro" id="IPR045864">
    <property type="entry name" value="aa-tRNA-synth_II/BPL/LPL"/>
</dbReference>
<dbReference type="HOGENOM" id="CLU_008255_1_1_6"/>
<dbReference type="FunFam" id="3.30.930.10:FF:000017">
    <property type="entry name" value="Elongation factor P--(R)-beta-lysine ligase"/>
    <property type="match status" value="1"/>
</dbReference>
<protein>
    <recommendedName>
        <fullName evidence="6">Aminoacyl-transfer RNA synthetases class-II family profile domain-containing protein</fullName>
    </recommendedName>
</protein>
<evidence type="ECO:0000256" key="5">
    <source>
        <dbReference type="ARBA" id="ARBA00052794"/>
    </source>
</evidence>
<feature type="domain" description="Aminoacyl-transfer RNA synthetases class-II family profile" evidence="6">
    <location>
        <begin position="19"/>
        <end position="321"/>
    </location>
</feature>
<sequence length="325" mass="37580">MKIPLMWKPSASTRNLQKRANIISLIRNFFADRNVLEVETPYMSRYTITDINLVPFQTYFTTSDKLQKVNLWMITSPEYHMKRLLASGIGSIYQICHSFRNQELGSNHNPEFTILEWYRPGYDMYLMINEVSQLFKKILMCKSTESLSYEEAFLMYLNINPFEANKNQLLNIAKNFNATELIDADCSYDTLLQILFMLGIEPQIGQKKPVFIYHFPSGQAGLAKISKSNPLVSERFEAYYKGVELANGFCELTDATEQKKRFEQDNIYRKLHNMPQYLLDNYLLQALSHGMPDCTGVAIGIDRLIMVALQANTLSEVIAFPFDRC</sequence>
<dbReference type="SUPFAM" id="SSF55681">
    <property type="entry name" value="Class II aaRS and biotin synthetases"/>
    <property type="match status" value="1"/>
</dbReference>
<dbReference type="GO" id="GO:0000049">
    <property type="term" value="F:tRNA binding"/>
    <property type="evidence" value="ECO:0007669"/>
    <property type="project" value="TreeGrafter"/>
</dbReference>
<comment type="catalytic activity">
    <reaction evidence="5">
        <text>D-beta-lysine + L-lysyl-[protein] + ATP = N(6)-((3R)-3,6-diaminohexanoyl)-L-lysyl-[protein] + AMP + diphosphate + H(+)</text>
        <dbReference type="Rhea" id="RHEA:83435"/>
        <dbReference type="Rhea" id="RHEA-COMP:9752"/>
        <dbReference type="Rhea" id="RHEA-COMP:20131"/>
        <dbReference type="ChEBI" id="CHEBI:15378"/>
        <dbReference type="ChEBI" id="CHEBI:29969"/>
        <dbReference type="ChEBI" id="CHEBI:30616"/>
        <dbReference type="ChEBI" id="CHEBI:33019"/>
        <dbReference type="ChEBI" id="CHEBI:84138"/>
        <dbReference type="ChEBI" id="CHEBI:156053"/>
        <dbReference type="ChEBI" id="CHEBI:456215"/>
    </reaction>
    <physiologicalReaction direction="left-to-right" evidence="5">
        <dbReference type="Rhea" id="RHEA:83436"/>
    </physiologicalReaction>
</comment>
<dbReference type="InterPro" id="IPR004525">
    <property type="entry name" value="EpmA"/>
</dbReference>
<dbReference type="Gene3D" id="3.30.930.10">
    <property type="entry name" value="Bira Bifunctional Protein, Domain 2"/>
    <property type="match status" value="1"/>
</dbReference>
<dbReference type="PROSITE" id="PS50862">
    <property type="entry name" value="AA_TRNA_LIGASE_II"/>
    <property type="match status" value="1"/>
</dbReference>
<dbReference type="Proteomes" id="UP000061704">
    <property type="component" value="Chromosome"/>
</dbReference>
<evidence type="ECO:0000256" key="1">
    <source>
        <dbReference type="ARBA" id="ARBA00011738"/>
    </source>
</evidence>
<organism evidence="7 8">
    <name type="scientific">Candidatus Ishikawaella capsulata Mpkobe</name>
    <dbReference type="NCBI Taxonomy" id="476281"/>
    <lineage>
        <taxon>Bacteria</taxon>
        <taxon>Pseudomonadati</taxon>
        <taxon>Pseudomonadota</taxon>
        <taxon>Gammaproteobacteria</taxon>
        <taxon>Enterobacterales</taxon>
        <taxon>Enterobacteriaceae</taxon>
        <taxon>Candidatus Ishikawella</taxon>
    </lineage>
</organism>
<dbReference type="PRINTS" id="PR00982">
    <property type="entry name" value="TRNASYNTHLYS"/>
</dbReference>
<dbReference type="GO" id="GO:0004824">
    <property type="term" value="F:lysine-tRNA ligase activity"/>
    <property type="evidence" value="ECO:0007669"/>
    <property type="project" value="InterPro"/>
</dbReference>
<name>C5WCG9_9ENTR</name>
<dbReference type="PANTHER" id="PTHR42918">
    <property type="entry name" value="LYSYL-TRNA SYNTHETASE"/>
    <property type="match status" value="1"/>
</dbReference>
<accession>C5WCG9</accession>
<evidence type="ECO:0000259" key="6">
    <source>
        <dbReference type="PROSITE" id="PS50862"/>
    </source>
</evidence>
<keyword evidence="2" id="KW-0436">Ligase</keyword>
<dbReference type="GO" id="GO:0005524">
    <property type="term" value="F:ATP binding"/>
    <property type="evidence" value="ECO:0007669"/>
    <property type="project" value="UniProtKB-KW"/>
</dbReference>
<evidence type="ECO:0000256" key="2">
    <source>
        <dbReference type="ARBA" id="ARBA00022598"/>
    </source>
</evidence>
<reference evidence="7 8" key="1">
    <citation type="journal article" date="2011" name="Genome Biol. Evol.">
        <title>Reductive evolution of bacterial genome in insect gut environment.</title>
        <authorList>
            <person name="Nikoh N."/>
            <person name="Hosokawa T."/>
            <person name="Ohshima K."/>
            <person name="Hattori M."/>
            <person name="Fukatsu T."/>
        </authorList>
    </citation>
    <scope>NUCLEOTIDE SEQUENCE [LARGE SCALE GENOMIC DNA]</scope>
    <source>
        <strain evidence="7 8">Mpkobe</strain>
    </source>
</reference>
<dbReference type="Pfam" id="PF00152">
    <property type="entry name" value="tRNA-synt_2"/>
    <property type="match status" value="1"/>
</dbReference>
<dbReference type="InterPro" id="IPR006195">
    <property type="entry name" value="aa-tRNA-synth_II"/>
</dbReference>
<dbReference type="NCBIfam" id="TIGR00462">
    <property type="entry name" value="genX"/>
    <property type="match status" value="1"/>
</dbReference>
<comment type="subunit">
    <text evidence="1">Homodimer.</text>
</comment>
<proteinExistence type="predicted"/>
<dbReference type="KEGG" id="icp:ICMP_164"/>
<dbReference type="InterPro" id="IPR018149">
    <property type="entry name" value="Lys-tRNA-synth_II_C"/>
</dbReference>
<evidence type="ECO:0000313" key="8">
    <source>
        <dbReference type="Proteomes" id="UP000061704"/>
    </source>
</evidence>
<dbReference type="NCBIfam" id="NF006828">
    <property type="entry name" value="PRK09350.1"/>
    <property type="match status" value="1"/>
</dbReference>